<comment type="caution">
    <text evidence="4">The sequence shown here is derived from an EMBL/GenBank/DDBJ whole genome shotgun (WGS) entry which is preliminary data.</text>
</comment>
<dbReference type="InterPro" id="IPR057326">
    <property type="entry name" value="KR_dom"/>
</dbReference>
<reference evidence="4 5" key="1">
    <citation type="submission" date="2018-12" db="EMBL/GenBank/DDBJ databases">
        <authorList>
            <person name="Yang Y."/>
        </authorList>
    </citation>
    <scope>NUCLEOTIDE SEQUENCE [LARGE SCALE GENOMIC DNA]</scope>
    <source>
        <strain evidence="4 5">L-25-5w-1</strain>
    </source>
</reference>
<gene>
    <name evidence="4" type="ORF">EJ903_13470</name>
</gene>
<sequence>MTRNSALPSGARYPDLAGKVFIITGASSGIGAATARQLAAQGARVALAARRADACAALLDDIRAAGGEGLVVPTDVAQDAEVARLVAATLDAFGRLDGAFNNAGALGTAGPADRMGDDVYDAIFDVNVRGAFHCLRHQVPAIRASAGGGSIVFNASMAGVVGFANVAAYTASKHALVGLTRSAALELGADGIRVNAVCPGFVDTAMSDQLFATRDDKMAFVTDSPAGRWGSPDEIAAMTCFLLSDVSSFVNGQPMLVDGAYTAR</sequence>
<dbReference type="SMART" id="SM00822">
    <property type="entry name" value="PKS_KR"/>
    <property type="match status" value="1"/>
</dbReference>
<evidence type="ECO:0000313" key="5">
    <source>
        <dbReference type="Proteomes" id="UP000277007"/>
    </source>
</evidence>
<dbReference type="InterPro" id="IPR036291">
    <property type="entry name" value="NAD(P)-bd_dom_sf"/>
</dbReference>
<dbReference type="EMBL" id="RXMA01000011">
    <property type="protein sequence ID" value="RTR19496.1"/>
    <property type="molecule type" value="Genomic_DNA"/>
</dbReference>
<evidence type="ECO:0000313" key="4">
    <source>
        <dbReference type="EMBL" id="RTR19496.1"/>
    </source>
</evidence>
<dbReference type="Proteomes" id="UP000277007">
    <property type="component" value="Unassembled WGS sequence"/>
</dbReference>
<evidence type="ECO:0000256" key="1">
    <source>
        <dbReference type="ARBA" id="ARBA00006484"/>
    </source>
</evidence>
<dbReference type="AlphaFoldDB" id="A0A3S0K3Z3"/>
<dbReference type="GO" id="GO:0047936">
    <property type="term" value="F:glucose 1-dehydrogenase [NAD(P)+] activity"/>
    <property type="evidence" value="ECO:0007669"/>
    <property type="project" value="UniProtKB-EC"/>
</dbReference>
<feature type="domain" description="Ketoreductase" evidence="3">
    <location>
        <begin position="19"/>
        <end position="190"/>
    </location>
</feature>
<name>A0A3S0K3Z3_9PROT</name>
<organism evidence="4 5">
    <name type="scientific">Azospirillum griseum</name>
    <dbReference type="NCBI Taxonomy" id="2496639"/>
    <lineage>
        <taxon>Bacteria</taxon>
        <taxon>Pseudomonadati</taxon>
        <taxon>Pseudomonadota</taxon>
        <taxon>Alphaproteobacteria</taxon>
        <taxon>Rhodospirillales</taxon>
        <taxon>Azospirillaceae</taxon>
        <taxon>Azospirillum</taxon>
    </lineage>
</organism>
<dbReference type="OrthoDB" id="9812986at2"/>
<dbReference type="PROSITE" id="PS00061">
    <property type="entry name" value="ADH_SHORT"/>
    <property type="match status" value="1"/>
</dbReference>
<dbReference type="PRINTS" id="PR00080">
    <property type="entry name" value="SDRFAMILY"/>
</dbReference>
<dbReference type="PANTHER" id="PTHR24321:SF11">
    <property type="entry name" value="BLR0893 PROTEIN"/>
    <property type="match status" value="1"/>
</dbReference>
<dbReference type="Pfam" id="PF13561">
    <property type="entry name" value="adh_short_C2"/>
    <property type="match status" value="1"/>
</dbReference>
<dbReference type="FunFam" id="3.40.50.720:FF:000084">
    <property type="entry name" value="Short-chain dehydrogenase reductase"/>
    <property type="match status" value="1"/>
</dbReference>
<keyword evidence="2 4" id="KW-0560">Oxidoreductase</keyword>
<dbReference type="RefSeq" id="WP_126616114.1">
    <property type="nucleotide sequence ID" value="NZ_RXMA01000011.1"/>
</dbReference>
<dbReference type="PANTHER" id="PTHR24321">
    <property type="entry name" value="DEHYDROGENASES, SHORT CHAIN"/>
    <property type="match status" value="1"/>
</dbReference>
<evidence type="ECO:0000259" key="3">
    <source>
        <dbReference type="SMART" id="SM00822"/>
    </source>
</evidence>
<dbReference type="Gene3D" id="3.40.50.720">
    <property type="entry name" value="NAD(P)-binding Rossmann-like Domain"/>
    <property type="match status" value="1"/>
</dbReference>
<evidence type="ECO:0000256" key="2">
    <source>
        <dbReference type="ARBA" id="ARBA00023002"/>
    </source>
</evidence>
<protein>
    <submittedName>
        <fullName evidence="4">Glucose 1-dehydrogenase</fullName>
        <ecNumber evidence="4">1.1.1.47</ecNumber>
    </submittedName>
</protein>
<dbReference type="CDD" id="cd05233">
    <property type="entry name" value="SDR_c"/>
    <property type="match status" value="1"/>
</dbReference>
<dbReference type="PRINTS" id="PR00081">
    <property type="entry name" value="GDHRDH"/>
</dbReference>
<dbReference type="SUPFAM" id="SSF51735">
    <property type="entry name" value="NAD(P)-binding Rossmann-fold domains"/>
    <property type="match status" value="1"/>
</dbReference>
<accession>A0A3S0K3Z3</accession>
<dbReference type="EC" id="1.1.1.47" evidence="4"/>
<keyword evidence="5" id="KW-1185">Reference proteome</keyword>
<dbReference type="InterPro" id="IPR020904">
    <property type="entry name" value="Sc_DH/Rdtase_CS"/>
</dbReference>
<dbReference type="InterPro" id="IPR002347">
    <property type="entry name" value="SDR_fam"/>
</dbReference>
<dbReference type="NCBIfam" id="NF005559">
    <property type="entry name" value="PRK07231.1"/>
    <property type="match status" value="1"/>
</dbReference>
<comment type="similarity">
    <text evidence="1">Belongs to the short-chain dehydrogenases/reductases (SDR) family.</text>
</comment>
<proteinExistence type="inferred from homology"/>